<dbReference type="Pfam" id="PF13576">
    <property type="entry name" value="Pentapeptide_3"/>
    <property type="match status" value="1"/>
</dbReference>
<evidence type="ECO:0000313" key="3">
    <source>
        <dbReference type="Proteomes" id="UP000612585"/>
    </source>
</evidence>
<organism evidence="2 3">
    <name type="scientific">Virgisporangium aurantiacum</name>
    <dbReference type="NCBI Taxonomy" id="175570"/>
    <lineage>
        <taxon>Bacteria</taxon>
        <taxon>Bacillati</taxon>
        <taxon>Actinomycetota</taxon>
        <taxon>Actinomycetes</taxon>
        <taxon>Micromonosporales</taxon>
        <taxon>Micromonosporaceae</taxon>
        <taxon>Virgisporangium</taxon>
    </lineage>
</organism>
<evidence type="ECO:0000313" key="2">
    <source>
        <dbReference type="EMBL" id="GIJ57550.1"/>
    </source>
</evidence>
<protein>
    <recommendedName>
        <fullName evidence="4">Pentapeptide repeat-containing protein</fullName>
    </recommendedName>
</protein>
<dbReference type="SUPFAM" id="SSF141571">
    <property type="entry name" value="Pentapeptide repeat-like"/>
    <property type="match status" value="1"/>
</dbReference>
<dbReference type="EMBL" id="BOPG01000032">
    <property type="protein sequence ID" value="GIJ57550.1"/>
    <property type="molecule type" value="Genomic_DNA"/>
</dbReference>
<keyword evidence="1" id="KW-0472">Membrane</keyword>
<feature type="transmembrane region" description="Helical" evidence="1">
    <location>
        <begin position="594"/>
        <end position="614"/>
    </location>
</feature>
<keyword evidence="3" id="KW-1185">Reference proteome</keyword>
<dbReference type="InterPro" id="IPR001646">
    <property type="entry name" value="5peptide_repeat"/>
</dbReference>
<dbReference type="Proteomes" id="UP000612585">
    <property type="component" value="Unassembled WGS sequence"/>
</dbReference>
<dbReference type="AlphaFoldDB" id="A0A8J4E0C1"/>
<sequence length="703" mass="75885">MPDDPRVCAHDGCSGVVFDGDACLAHLPRTELLTALERLESGATVDVRNTTFTADLFDSLRRALTPAGRTEPMFRNANFDGAVLPDSATFEGALFLGRATFGGTRLHDVNFSAVEFREAVRFHGTTFTGTARFDGATFGSDADFTEATFAGDCHFSGAQFQGPAHFGTTFEGTAQFGPPSEGGAPAKPTRFGQPANFRRARFNGPARFGAVRVLGAVAAAQRRPDGHGRLAHSGGTEFHGGASFDDAEFAQHAGFWGCLFKNPTSFEADFRGRTRFDDCSFGSVSFDDATFTGHSTFLRSTFISSVTVNRAIFVDADFGWAVVPAATRFGPCRAASLDLSNLRAAGKLVVRCSVDRRFTATGLQAPDGVNLELDGALRVEAPDIRSAMALTVDFRDGRLNLADASFASPATIAAPEGGKTAPRLVRMSTVDAENLTLVGLDLRGARFFNCYNRDKLRIEGPPLFAGTPVGSFPRRRLWTARRAIAEEHLWRARYDRRPDGWFPARCRDVDEDVPPSTPTVRTGDDARSEAARIQAVYRDLRKSREDAKDEPGAADLYYGEMEMRRVAAPSRSVERALLTLYWAVAGYGLRASRAFATLLLVLALGTLGFATIGFKGSAQIEYRPLAGSAPGGPATYRQVTVNGTRPGWDEAAFHAVESATSLLRPTPSRSFTSTGKAIEIGLRLLGPLLLGLAILSIRGRMKR</sequence>
<dbReference type="RefSeq" id="WP_203996986.1">
    <property type="nucleotide sequence ID" value="NZ_BOPG01000032.1"/>
</dbReference>
<evidence type="ECO:0000256" key="1">
    <source>
        <dbReference type="SAM" id="Phobius"/>
    </source>
</evidence>
<accession>A0A8J4E0C1</accession>
<keyword evidence="1" id="KW-0812">Transmembrane</keyword>
<proteinExistence type="predicted"/>
<comment type="caution">
    <text evidence="2">The sequence shown here is derived from an EMBL/GenBank/DDBJ whole genome shotgun (WGS) entry which is preliminary data.</text>
</comment>
<reference evidence="2" key="1">
    <citation type="submission" date="2021-01" db="EMBL/GenBank/DDBJ databases">
        <title>Whole genome shotgun sequence of Virgisporangium aurantiacum NBRC 16421.</title>
        <authorList>
            <person name="Komaki H."/>
            <person name="Tamura T."/>
        </authorList>
    </citation>
    <scope>NUCLEOTIDE SEQUENCE</scope>
    <source>
        <strain evidence="2">NBRC 16421</strain>
    </source>
</reference>
<gene>
    <name evidence="2" type="ORF">Vau01_050660</name>
</gene>
<name>A0A8J4E0C1_9ACTN</name>
<keyword evidence="1" id="KW-1133">Transmembrane helix</keyword>
<evidence type="ECO:0008006" key="4">
    <source>
        <dbReference type="Google" id="ProtNLM"/>
    </source>
</evidence>
<dbReference type="Gene3D" id="2.160.20.80">
    <property type="entry name" value="E3 ubiquitin-protein ligase SopA"/>
    <property type="match status" value="1"/>
</dbReference>